<proteinExistence type="predicted"/>
<name>A0A178IP61_9BACT</name>
<dbReference type="RefSeq" id="WP_068769146.1">
    <property type="nucleotide sequence ID" value="NZ_CP109796.1"/>
</dbReference>
<dbReference type="Gene3D" id="3.20.20.70">
    <property type="entry name" value="Aldolase class I"/>
    <property type="match status" value="1"/>
</dbReference>
<keyword evidence="2" id="KW-1185">Reference proteome</keyword>
<evidence type="ECO:0008006" key="3">
    <source>
        <dbReference type="Google" id="ProtNLM"/>
    </source>
</evidence>
<dbReference type="InterPro" id="IPR013785">
    <property type="entry name" value="Aldolase_TIM"/>
</dbReference>
<evidence type="ECO:0000313" key="1">
    <source>
        <dbReference type="EMBL" id="OAM91019.1"/>
    </source>
</evidence>
<dbReference type="InterPro" id="IPR017853">
    <property type="entry name" value="GH"/>
</dbReference>
<comment type="caution">
    <text evidence="1">The sequence shown here is derived from an EMBL/GenBank/DDBJ whole genome shotgun (WGS) entry which is preliminary data.</text>
</comment>
<dbReference type="Proteomes" id="UP000078486">
    <property type="component" value="Unassembled WGS sequence"/>
</dbReference>
<dbReference type="OrthoDB" id="184890at2"/>
<protein>
    <recommendedName>
        <fullName evidence="3">Alpha-galactosidase</fullName>
    </recommendedName>
</protein>
<accession>A0A178IP61</accession>
<dbReference type="EMBL" id="LRRQ01000042">
    <property type="protein sequence ID" value="OAM91019.1"/>
    <property type="molecule type" value="Genomic_DNA"/>
</dbReference>
<sequence>MNPPKTFNIPPHAIVMEYHYVDKSDEHGEIAWGRSLQLHPSEKRLELRANLVAFEQPGTGRGFVWVRLAPTARVRTWDAEPALTLVSGPDGWMATPGATAVSCEEVTLAYEGGASGRTRALQRWQRGLQPYKPGRDGVLLSNTWGDRSRADRICEIFIITEIDRASELGVEVIQLDDGWQKGRTINTIQEGGIWSGFWAAAPDYWTPDPERFPRGLEPVMVHARRRGVGVGLWYAPDSSDDFANWEKDAAMLIDLWQRHGVRHFKLDGVKLLSPSCERRFRALLDRLRDASDGDIIADLDTTAEARLGFWGRPAGAAIFVENRYTDWRNYYPHSTLRALWTLAQTIHPMRLRMEFLNAERNDALYAGDPLRPALYQADYLFASVMLASPLAWFENTGLSPCFITTLKPLVALWKQWRPEFYDNDVLPLGAPPDGYSWTGFAVINGGGYALHLLIFREGATSDRQTIDLPAVAASQYKLLAGQGEARIENGRLHVHLPSPRTFCWLRADARLPEE</sequence>
<gene>
    <name evidence="1" type="ORF">AW736_05125</name>
</gene>
<dbReference type="SUPFAM" id="SSF51445">
    <property type="entry name" value="(Trans)glycosidases"/>
    <property type="match status" value="1"/>
</dbReference>
<evidence type="ECO:0000313" key="2">
    <source>
        <dbReference type="Proteomes" id="UP000078486"/>
    </source>
</evidence>
<organism evidence="1 2">
    <name type="scientific">Termitidicoccus mucosus</name>
    <dbReference type="NCBI Taxonomy" id="1184151"/>
    <lineage>
        <taxon>Bacteria</taxon>
        <taxon>Pseudomonadati</taxon>
        <taxon>Verrucomicrobiota</taxon>
        <taxon>Opitutia</taxon>
        <taxon>Opitutales</taxon>
        <taxon>Opitutaceae</taxon>
        <taxon>Termitidicoccus</taxon>
    </lineage>
</organism>
<reference evidence="1 2" key="1">
    <citation type="submission" date="2016-01" db="EMBL/GenBank/DDBJ databases">
        <title>High potential of lignocellulose degradation of a new Verrucomicrobia species.</title>
        <authorList>
            <person name="Wang Y."/>
            <person name="Shi Y."/>
            <person name="Qiu Z."/>
            <person name="Liu S."/>
            <person name="Yang H."/>
        </authorList>
    </citation>
    <scope>NUCLEOTIDE SEQUENCE [LARGE SCALE GENOMIC DNA]</scope>
    <source>
        <strain evidence="1 2">TSB47</strain>
    </source>
</reference>
<dbReference type="AlphaFoldDB" id="A0A178IP61"/>